<feature type="region of interest" description="Disordered" evidence="1">
    <location>
        <begin position="160"/>
        <end position="233"/>
    </location>
</feature>
<feature type="compositionally biased region" description="Polar residues" evidence="1">
    <location>
        <begin position="167"/>
        <end position="187"/>
    </location>
</feature>
<dbReference type="Proteomes" id="UP001283361">
    <property type="component" value="Unassembled WGS sequence"/>
</dbReference>
<feature type="region of interest" description="Disordered" evidence="1">
    <location>
        <begin position="266"/>
        <end position="388"/>
    </location>
</feature>
<gene>
    <name evidence="2" type="ORF">RRG08_013056</name>
</gene>
<comment type="caution">
    <text evidence="2">The sequence shown here is derived from an EMBL/GenBank/DDBJ whole genome shotgun (WGS) entry which is preliminary data.</text>
</comment>
<protein>
    <submittedName>
        <fullName evidence="2">Uncharacterized protein</fullName>
    </submittedName>
</protein>
<feature type="region of interest" description="Disordered" evidence="1">
    <location>
        <begin position="62"/>
        <end position="122"/>
    </location>
</feature>
<accession>A0AAE1DQB2</accession>
<proteinExistence type="predicted"/>
<feature type="compositionally biased region" description="Polar residues" evidence="1">
    <location>
        <begin position="67"/>
        <end position="88"/>
    </location>
</feature>
<reference evidence="2" key="1">
    <citation type="journal article" date="2023" name="G3 (Bethesda)">
        <title>A reference genome for the long-term kleptoplast-retaining sea slug Elysia crispata morphotype clarki.</title>
        <authorList>
            <person name="Eastman K.E."/>
            <person name="Pendleton A.L."/>
            <person name="Shaikh M.A."/>
            <person name="Suttiyut T."/>
            <person name="Ogas R."/>
            <person name="Tomko P."/>
            <person name="Gavelis G."/>
            <person name="Widhalm J.R."/>
            <person name="Wisecaver J.H."/>
        </authorList>
    </citation>
    <scope>NUCLEOTIDE SEQUENCE</scope>
    <source>
        <strain evidence="2">ECLA1</strain>
    </source>
</reference>
<evidence type="ECO:0000256" key="1">
    <source>
        <dbReference type="SAM" id="MobiDB-lite"/>
    </source>
</evidence>
<sequence>MRVEFPSVPATAPLLCHESFVLCVAVLPLWLVVTNCIDGAPKTPTTPTNTYPTSAHLMTFMSPKRSPASSSGTSVMPRSSLSNSANSETAKKRLWTDSNGTPSTTNDTTPTNLSTKLSSDSPLYPVGFPEISSAGATAACNSYRPNISFSDDSVTANASVGGANRAPVSSSQRNGSYNQHGGSSPNIYPSPTPKSPDTLNPVPLPTATKSVPTTPAAFTSTRRPQKSDFDSSDTPYRLLAANLSRIPPDPEVSTRHGTFMEAASTSLVDASGSSRPSRSYANASRANSNDSNHNHFFTPSPGILGGMSKRNDGASNYSNNSNNNHINNNRNSFHGDVRNNNAPSSSPFNPANANNNNNHSHNRLGGSLRADAGYFGHRPQSVSGQHRPNLSTIEQSSASSSVGEPYSLADMKAVLDAASTVDKPRDDDNTTTTSGSYTINADDLCQEIDHLFFKDIVV</sequence>
<evidence type="ECO:0000313" key="2">
    <source>
        <dbReference type="EMBL" id="KAK3778787.1"/>
    </source>
</evidence>
<feature type="compositionally biased region" description="Low complexity" evidence="1">
    <location>
        <begin position="96"/>
        <end position="115"/>
    </location>
</feature>
<organism evidence="2 3">
    <name type="scientific">Elysia crispata</name>
    <name type="common">lettuce slug</name>
    <dbReference type="NCBI Taxonomy" id="231223"/>
    <lineage>
        <taxon>Eukaryota</taxon>
        <taxon>Metazoa</taxon>
        <taxon>Spiralia</taxon>
        <taxon>Lophotrochozoa</taxon>
        <taxon>Mollusca</taxon>
        <taxon>Gastropoda</taxon>
        <taxon>Heterobranchia</taxon>
        <taxon>Euthyneura</taxon>
        <taxon>Panpulmonata</taxon>
        <taxon>Sacoglossa</taxon>
        <taxon>Placobranchoidea</taxon>
        <taxon>Plakobranchidae</taxon>
        <taxon>Elysia</taxon>
    </lineage>
</organism>
<name>A0AAE1DQB2_9GAST</name>
<evidence type="ECO:0000313" key="3">
    <source>
        <dbReference type="Proteomes" id="UP001283361"/>
    </source>
</evidence>
<keyword evidence="3" id="KW-1185">Reference proteome</keyword>
<dbReference type="AlphaFoldDB" id="A0AAE1DQB2"/>
<feature type="compositionally biased region" description="Low complexity" evidence="1">
    <location>
        <begin position="339"/>
        <end position="359"/>
    </location>
</feature>
<feature type="compositionally biased region" description="Polar residues" evidence="1">
    <location>
        <begin position="207"/>
        <end position="222"/>
    </location>
</feature>
<dbReference type="EMBL" id="JAWDGP010002895">
    <property type="protein sequence ID" value="KAK3778787.1"/>
    <property type="molecule type" value="Genomic_DNA"/>
</dbReference>
<feature type="compositionally biased region" description="Low complexity" evidence="1">
    <location>
        <begin position="273"/>
        <end position="291"/>
    </location>
</feature>
<feature type="compositionally biased region" description="Low complexity" evidence="1">
    <location>
        <begin position="315"/>
        <end position="332"/>
    </location>
</feature>